<dbReference type="Gene3D" id="1.25.40.20">
    <property type="entry name" value="Ankyrin repeat-containing domain"/>
    <property type="match status" value="1"/>
</dbReference>
<keyword evidence="1" id="KW-1133">Transmembrane helix</keyword>
<dbReference type="InterPro" id="IPR036770">
    <property type="entry name" value="Ankyrin_rpt-contain_sf"/>
</dbReference>
<sequence>MRRLNASQQVAMYALVMVALGVSAYLGWSAVQSVRSKTRAFVDATTKYKQIAEKLDYVIHYDKLTHWQREKWEFDTFFHTSEAISGCQSVSSRDPKELRSWIRQNGDVNLVGDHGITLLFWALLDRNIKAFELLLMHGADPDLALTGNIQRTNQRPLFRGDTVMFAAIELLEFDFLQAAIPYSNSPDQRDYNGGNLLSRIARFPFFYSVRCSLLAELIRAGADPNCWLEDDIIGSVPAATMVAFDRPVLAYAMIIAGADPTFGSFADASVVDCVESKRKRQLDVIDTPGFQRLEHWLVENNFIKARKNVSP</sequence>
<name>A0A5C5WYN0_9BACT</name>
<keyword evidence="1" id="KW-0472">Membrane</keyword>
<feature type="transmembrane region" description="Helical" evidence="1">
    <location>
        <begin position="12"/>
        <end position="31"/>
    </location>
</feature>
<comment type="caution">
    <text evidence="2">The sequence shown here is derived from an EMBL/GenBank/DDBJ whole genome shotgun (WGS) entry which is preliminary data.</text>
</comment>
<dbReference type="Proteomes" id="UP000318053">
    <property type="component" value="Unassembled WGS sequence"/>
</dbReference>
<keyword evidence="1" id="KW-0812">Transmembrane</keyword>
<proteinExistence type="predicted"/>
<dbReference type="AlphaFoldDB" id="A0A5C5WYN0"/>
<protein>
    <submittedName>
        <fullName evidence="2">Ankyrin repeats (3 copies)</fullName>
    </submittedName>
</protein>
<evidence type="ECO:0000313" key="2">
    <source>
        <dbReference type="EMBL" id="TWT55379.1"/>
    </source>
</evidence>
<keyword evidence="3" id="KW-1185">Reference proteome</keyword>
<reference evidence="2 3" key="1">
    <citation type="submission" date="2019-02" db="EMBL/GenBank/DDBJ databases">
        <title>Deep-cultivation of Planctomycetes and their phenomic and genomic characterization uncovers novel biology.</title>
        <authorList>
            <person name="Wiegand S."/>
            <person name="Jogler M."/>
            <person name="Boedeker C."/>
            <person name="Pinto D."/>
            <person name="Vollmers J."/>
            <person name="Rivas-Marin E."/>
            <person name="Kohn T."/>
            <person name="Peeters S.H."/>
            <person name="Heuer A."/>
            <person name="Rast P."/>
            <person name="Oberbeckmann S."/>
            <person name="Bunk B."/>
            <person name="Jeske O."/>
            <person name="Meyerdierks A."/>
            <person name="Storesund J.E."/>
            <person name="Kallscheuer N."/>
            <person name="Luecker S."/>
            <person name="Lage O.M."/>
            <person name="Pohl T."/>
            <person name="Merkel B.J."/>
            <person name="Hornburger P."/>
            <person name="Mueller R.-W."/>
            <person name="Bruemmer F."/>
            <person name="Labrenz M."/>
            <person name="Spormann A.M."/>
            <person name="Op Den Camp H."/>
            <person name="Overmann J."/>
            <person name="Amann R."/>
            <person name="Jetten M.S.M."/>
            <person name="Mascher T."/>
            <person name="Medema M.H."/>
            <person name="Devos D.P."/>
            <person name="Kaster A.-K."/>
            <person name="Ovreas L."/>
            <person name="Rohde M."/>
            <person name="Galperin M.Y."/>
            <person name="Jogler C."/>
        </authorList>
    </citation>
    <scope>NUCLEOTIDE SEQUENCE [LARGE SCALE GENOMIC DNA]</scope>
    <source>
        <strain evidence="2 3">CA85</strain>
    </source>
</reference>
<organism evidence="2 3">
    <name type="scientific">Allorhodopirellula solitaria</name>
    <dbReference type="NCBI Taxonomy" id="2527987"/>
    <lineage>
        <taxon>Bacteria</taxon>
        <taxon>Pseudomonadati</taxon>
        <taxon>Planctomycetota</taxon>
        <taxon>Planctomycetia</taxon>
        <taxon>Pirellulales</taxon>
        <taxon>Pirellulaceae</taxon>
        <taxon>Allorhodopirellula</taxon>
    </lineage>
</organism>
<dbReference type="EMBL" id="SJPK01000026">
    <property type="protein sequence ID" value="TWT55379.1"/>
    <property type="molecule type" value="Genomic_DNA"/>
</dbReference>
<gene>
    <name evidence="2" type="ORF">CA85_49520</name>
</gene>
<evidence type="ECO:0000313" key="3">
    <source>
        <dbReference type="Proteomes" id="UP000318053"/>
    </source>
</evidence>
<evidence type="ECO:0000256" key="1">
    <source>
        <dbReference type="SAM" id="Phobius"/>
    </source>
</evidence>
<accession>A0A5C5WYN0</accession>
<dbReference type="SUPFAM" id="SSF48403">
    <property type="entry name" value="Ankyrin repeat"/>
    <property type="match status" value="1"/>
</dbReference>